<sequence>MSSGQVSMVLVVLRAYESSPALALLPTQVRWNSSTLMGAPRQRSCPNSSTTRRRKPRMQRCRQRSGSPGATGSTCSATLSSASRPGVRRRAQALPRGPRLQSHNRSR</sequence>
<dbReference type="AlphaFoldDB" id="A0A6B0UGX5"/>
<feature type="region of interest" description="Disordered" evidence="1">
    <location>
        <begin position="35"/>
        <end position="107"/>
    </location>
</feature>
<protein>
    <submittedName>
        <fullName evidence="2">Putative secreted protein</fullName>
    </submittedName>
</protein>
<feature type="compositionally biased region" description="Polar residues" evidence="1">
    <location>
        <begin position="65"/>
        <end position="83"/>
    </location>
</feature>
<accession>A0A6B0UGX5</accession>
<organism evidence="2">
    <name type="scientific">Ixodes ricinus</name>
    <name type="common">Common tick</name>
    <name type="synonym">Acarus ricinus</name>
    <dbReference type="NCBI Taxonomy" id="34613"/>
    <lineage>
        <taxon>Eukaryota</taxon>
        <taxon>Metazoa</taxon>
        <taxon>Ecdysozoa</taxon>
        <taxon>Arthropoda</taxon>
        <taxon>Chelicerata</taxon>
        <taxon>Arachnida</taxon>
        <taxon>Acari</taxon>
        <taxon>Parasitiformes</taxon>
        <taxon>Ixodida</taxon>
        <taxon>Ixodoidea</taxon>
        <taxon>Ixodidae</taxon>
        <taxon>Ixodinae</taxon>
        <taxon>Ixodes</taxon>
    </lineage>
</organism>
<reference evidence="2" key="1">
    <citation type="submission" date="2019-12" db="EMBL/GenBank/DDBJ databases">
        <title>An insight into the sialome of adult female Ixodes ricinus ticks feeding for 6 days.</title>
        <authorList>
            <person name="Perner J."/>
            <person name="Ribeiro J.M.C."/>
        </authorList>
    </citation>
    <scope>NUCLEOTIDE SEQUENCE</scope>
    <source>
        <strain evidence="2">Semi-engorged</strain>
        <tissue evidence="2">Salivary glands</tissue>
    </source>
</reference>
<name>A0A6B0UGX5_IXORI</name>
<feature type="compositionally biased region" description="Basic residues" evidence="1">
    <location>
        <begin position="51"/>
        <end position="63"/>
    </location>
</feature>
<dbReference type="EMBL" id="GIFC01007284">
    <property type="protein sequence ID" value="MXU89367.1"/>
    <property type="molecule type" value="Transcribed_RNA"/>
</dbReference>
<proteinExistence type="predicted"/>
<evidence type="ECO:0000256" key="1">
    <source>
        <dbReference type="SAM" id="MobiDB-lite"/>
    </source>
</evidence>
<evidence type="ECO:0000313" key="2">
    <source>
        <dbReference type="EMBL" id="MXU89367.1"/>
    </source>
</evidence>